<evidence type="ECO:0000256" key="4">
    <source>
        <dbReference type="ARBA" id="ARBA00022857"/>
    </source>
</evidence>
<dbReference type="GO" id="GO:0055129">
    <property type="term" value="P:L-proline biosynthetic process"/>
    <property type="evidence" value="ECO:0007669"/>
    <property type="project" value="UniProtKB-UniRule"/>
</dbReference>
<dbReference type="HAMAP" id="MF_00412">
    <property type="entry name" value="ProA"/>
    <property type="match status" value="1"/>
</dbReference>
<dbReference type="InterPro" id="IPR015590">
    <property type="entry name" value="Aldehyde_DH_dom"/>
</dbReference>
<protein>
    <recommendedName>
        <fullName evidence="7">Gamma-glutamyl phosphate reductase</fullName>
        <shortName evidence="7">GPR</shortName>
        <ecNumber evidence="7">1.2.1.41</ecNumber>
    </recommendedName>
    <alternativeName>
        <fullName evidence="7">Glutamate-5-semialdehyde dehydrogenase</fullName>
    </alternativeName>
    <alternativeName>
        <fullName evidence="7">Glutamyl-gamma-semialdehyde dehydrogenase</fullName>
        <shortName evidence="7">GSA dehydrogenase</shortName>
    </alternativeName>
</protein>
<dbReference type="GO" id="GO:0005737">
    <property type="term" value="C:cytoplasm"/>
    <property type="evidence" value="ECO:0007669"/>
    <property type="project" value="UniProtKB-SubCell"/>
</dbReference>
<proteinExistence type="inferred from homology"/>
<keyword evidence="5 7" id="KW-0560">Oxidoreductase</keyword>
<organism evidence="9 10">
    <name type="scientific">Dehalococcoides mccartyi (strain VS)</name>
    <dbReference type="NCBI Taxonomy" id="311424"/>
    <lineage>
        <taxon>Bacteria</taxon>
        <taxon>Bacillati</taxon>
        <taxon>Chloroflexota</taxon>
        <taxon>Dehalococcoidia</taxon>
        <taxon>Dehalococcoidales</taxon>
        <taxon>Dehalococcoidaceae</taxon>
        <taxon>Dehalococcoides</taxon>
    </lineage>
</organism>
<dbReference type="PIRSF" id="PIRSF000151">
    <property type="entry name" value="GPR"/>
    <property type="match status" value="1"/>
</dbReference>
<evidence type="ECO:0000313" key="10">
    <source>
        <dbReference type="Proteomes" id="UP000002506"/>
    </source>
</evidence>
<dbReference type="EMBL" id="CP001827">
    <property type="protein sequence ID" value="ACZ62188.1"/>
    <property type="molecule type" value="Genomic_DNA"/>
</dbReference>
<evidence type="ECO:0000256" key="2">
    <source>
        <dbReference type="ARBA" id="ARBA00022605"/>
    </source>
</evidence>
<dbReference type="SUPFAM" id="SSF53720">
    <property type="entry name" value="ALDH-like"/>
    <property type="match status" value="1"/>
</dbReference>
<dbReference type="InterPro" id="IPR016163">
    <property type="entry name" value="Ald_DH_C"/>
</dbReference>
<dbReference type="PROSITE" id="PS01223">
    <property type="entry name" value="PROA"/>
    <property type="match status" value="1"/>
</dbReference>
<dbReference type="eggNOG" id="COG0014">
    <property type="taxonomic scope" value="Bacteria"/>
</dbReference>
<dbReference type="InterPro" id="IPR012134">
    <property type="entry name" value="Glu-5-SA_DH"/>
</dbReference>
<dbReference type="InterPro" id="IPR000965">
    <property type="entry name" value="GPR_dom"/>
</dbReference>
<reference evidence="9 10" key="1">
    <citation type="journal article" date="2009" name="PLoS Genet.">
        <title>Localized plasticity in the streamlined genomes of vinyl chloride respiring Dehalococcoides.</title>
        <authorList>
            <person name="McMurdie P.J."/>
            <person name="Behrens S.F."/>
            <person name="Muller J.A."/>
            <person name="Goke J."/>
            <person name="Ritalahti K.M."/>
            <person name="Wagner R."/>
            <person name="Goltsman E."/>
            <person name="Lapidus A."/>
            <person name="Holmes S."/>
            <person name="Loffler F.E."/>
            <person name="Spormann A.M."/>
        </authorList>
    </citation>
    <scope>NUCLEOTIDE SEQUENCE [LARGE SCALE GENOMIC DNA]</scope>
    <source>
        <strain evidence="9 10">VS</strain>
    </source>
</reference>
<evidence type="ECO:0000256" key="6">
    <source>
        <dbReference type="ARBA" id="ARBA00049024"/>
    </source>
</evidence>
<dbReference type="NCBIfam" id="NF001221">
    <property type="entry name" value="PRK00197.1"/>
    <property type="match status" value="1"/>
</dbReference>
<comment type="subcellular location">
    <subcellularLocation>
        <location evidence="7">Cytoplasm</location>
    </subcellularLocation>
</comment>
<comment type="similarity">
    <text evidence="7">Belongs to the gamma-glutamyl phosphate reductase family.</text>
</comment>
<sequence length="425" mass="45402">MMEKALLEIEEKARLARAASRPLSYTSSAQKDATLKNIAACLLNNAPAILEANLKDQTEAKAAGMTAAMLDRLIINQSRLEGIAKDTLAIAALPDPVGEVFDMNTMPNGLVIGKKRVPLGVIAAIYESRPNVTVDIAALCLKAGNAVILRGGKETIHSNTILARLIRQAVADAGLPKEAIQFIENTDRSLVNHLLKLSEQIDLVIPRGGAGLISYVKQNSFIPVVAGGIGVVHVYVDADAKIADAVNIAYNSKVQRPTVCNAMDTLLVHKDIASTFLPAVAAEWSKAGVEIRADKTAMEILENTFGCKLIPATADDWGKEFLALVAAVKVVDSLDEALSHIAKYGSGHTESIVTQNYTSSQRFLNEVDAAAVMVNASTRFTDGSQFGLGAELGISTQKMHARGPMGLKEITSYKWIVYGNGQIRG</sequence>
<dbReference type="Gene3D" id="3.40.309.10">
    <property type="entry name" value="Aldehyde Dehydrogenase, Chain A, domain 2"/>
    <property type="match status" value="1"/>
</dbReference>
<dbReference type="FunFam" id="3.40.309.10:FF:000006">
    <property type="entry name" value="Gamma-glutamyl phosphate reductase"/>
    <property type="match status" value="1"/>
</dbReference>
<dbReference type="Proteomes" id="UP000002506">
    <property type="component" value="Chromosome"/>
</dbReference>
<dbReference type="EC" id="1.2.1.41" evidence="7"/>
<dbReference type="GO" id="GO:0004350">
    <property type="term" value="F:glutamate-5-semialdehyde dehydrogenase activity"/>
    <property type="evidence" value="ECO:0007669"/>
    <property type="project" value="UniProtKB-UniRule"/>
</dbReference>
<accession>D2BIN8</accession>
<keyword evidence="2 7" id="KW-0028">Amino-acid biosynthesis</keyword>
<dbReference type="Pfam" id="PF00171">
    <property type="entry name" value="Aldedh"/>
    <property type="match status" value="1"/>
</dbReference>
<dbReference type="NCBIfam" id="TIGR00407">
    <property type="entry name" value="proA"/>
    <property type="match status" value="1"/>
</dbReference>
<evidence type="ECO:0000256" key="7">
    <source>
        <dbReference type="HAMAP-Rule" id="MF_00412"/>
    </source>
</evidence>
<keyword evidence="4 7" id="KW-0521">NADP</keyword>
<evidence type="ECO:0000256" key="5">
    <source>
        <dbReference type="ARBA" id="ARBA00023002"/>
    </source>
</evidence>
<evidence type="ECO:0000313" key="9">
    <source>
        <dbReference type="EMBL" id="ACZ62188.1"/>
    </source>
</evidence>
<dbReference type="InterPro" id="IPR016162">
    <property type="entry name" value="Ald_DH_N"/>
</dbReference>
<dbReference type="InterPro" id="IPR020593">
    <property type="entry name" value="G-glutamylP_reductase_CS"/>
</dbReference>
<evidence type="ECO:0000259" key="8">
    <source>
        <dbReference type="Pfam" id="PF00171"/>
    </source>
</evidence>
<dbReference type="KEGG" id="dev:DhcVS_1071"/>
<dbReference type="GO" id="GO:0050661">
    <property type="term" value="F:NADP binding"/>
    <property type="evidence" value="ECO:0007669"/>
    <property type="project" value="InterPro"/>
</dbReference>
<dbReference type="AlphaFoldDB" id="D2BIN8"/>
<evidence type="ECO:0000256" key="1">
    <source>
        <dbReference type="ARBA" id="ARBA00004985"/>
    </source>
</evidence>
<name>D2BIN8_DEHMV</name>
<dbReference type="InterPro" id="IPR016161">
    <property type="entry name" value="Ald_DH/histidinol_DH"/>
</dbReference>
<keyword evidence="3 7" id="KW-0641">Proline biosynthesis</keyword>
<dbReference type="UniPathway" id="UPA00098">
    <property type="reaction ID" value="UER00360"/>
</dbReference>
<evidence type="ECO:0000256" key="3">
    <source>
        <dbReference type="ARBA" id="ARBA00022650"/>
    </source>
</evidence>
<dbReference type="Gene3D" id="3.40.605.10">
    <property type="entry name" value="Aldehyde Dehydrogenase, Chain A, domain 1"/>
    <property type="match status" value="1"/>
</dbReference>
<dbReference type="PANTHER" id="PTHR11063:SF8">
    <property type="entry name" value="DELTA-1-PYRROLINE-5-CARBOXYLATE SYNTHASE"/>
    <property type="match status" value="1"/>
</dbReference>
<comment type="function">
    <text evidence="7">Catalyzes the NADPH-dependent reduction of L-glutamate 5-phosphate into L-glutamate 5-semialdehyde and phosphate. The product spontaneously undergoes cyclization to form 1-pyrroline-5-carboxylate.</text>
</comment>
<comment type="pathway">
    <text evidence="1 7">Amino-acid biosynthesis; L-proline biosynthesis; L-glutamate 5-semialdehyde from L-glutamate: step 2/2.</text>
</comment>
<gene>
    <name evidence="7 9" type="primary">proA</name>
    <name evidence="9" type="ordered locus">DhcVS_1071</name>
</gene>
<dbReference type="PANTHER" id="PTHR11063">
    <property type="entry name" value="GLUTAMATE SEMIALDEHYDE DEHYDROGENASE"/>
    <property type="match status" value="1"/>
</dbReference>
<dbReference type="CDD" id="cd07079">
    <property type="entry name" value="ALDH_F18-19_ProA-GPR"/>
    <property type="match status" value="1"/>
</dbReference>
<feature type="domain" description="Aldehyde dehydrogenase" evidence="8">
    <location>
        <begin position="8"/>
        <end position="290"/>
    </location>
</feature>
<keyword evidence="7" id="KW-0963">Cytoplasm</keyword>
<comment type="catalytic activity">
    <reaction evidence="6 7">
        <text>L-glutamate 5-semialdehyde + phosphate + NADP(+) = L-glutamyl 5-phosphate + NADPH + H(+)</text>
        <dbReference type="Rhea" id="RHEA:19541"/>
        <dbReference type="ChEBI" id="CHEBI:15378"/>
        <dbReference type="ChEBI" id="CHEBI:43474"/>
        <dbReference type="ChEBI" id="CHEBI:57783"/>
        <dbReference type="ChEBI" id="CHEBI:58066"/>
        <dbReference type="ChEBI" id="CHEBI:58274"/>
        <dbReference type="ChEBI" id="CHEBI:58349"/>
        <dbReference type="EC" id="1.2.1.41"/>
    </reaction>
</comment>
<dbReference type="HOGENOM" id="CLU_030231_0_0_0"/>